<protein>
    <submittedName>
        <fullName evidence="1">Uncharacterized protein</fullName>
    </submittedName>
</protein>
<dbReference type="EMBL" id="HACA01000115">
    <property type="protein sequence ID" value="CDW17476.1"/>
    <property type="molecule type" value="Transcribed_RNA"/>
</dbReference>
<feature type="non-terminal residue" evidence="1">
    <location>
        <position position="1"/>
    </location>
</feature>
<dbReference type="AlphaFoldDB" id="A0A0K2SW27"/>
<reference evidence="1" key="1">
    <citation type="submission" date="2014-05" db="EMBL/GenBank/DDBJ databases">
        <authorList>
            <person name="Chronopoulou M."/>
        </authorList>
    </citation>
    <scope>NUCLEOTIDE SEQUENCE</scope>
    <source>
        <tissue evidence="1">Whole organism</tissue>
    </source>
</reference>
<organism evidence="1">
    <name type="scientific">Lepeophtheirus salmonis</name>
    <name type="common">Salmon louse</name>
    <name type="synonym">Caligus salmonis</name>
    <dbReference type="NCBI Taxonomy" id="72036"/>
    <lineage>
        <taxon>Eukaryota</taxon>
        <taxon>Metazoa</taxon>
        <taxon>Ecdysozoa</taxon>
        <taxon>Arthropoda</taxon>
        <taxon>Crustacea</taxon>
        <taxon>Multicrustacea</taxon>
        <taxon>Hexanauplia</taxon>
        <taxon>Copepoda</taxon>
        <taxon>Siphonostomatoida</taxon>
        <taxon>Caligidae</taxon>
        <taxon>Lepeophtheirus</taxon>
    </lineage>
</organism>
<accession>A0A0K2SW27</accession>
<name>A0A0K2SW27_LEPSM</name>
<proteinExistence type="predicted"/>
<evidence type="ECO:0000313" key="1">
    <source>
        <dbReference type="EMBL" id="CDW17476.1"/>
    </source>
</evidence>
<sequence length="45" mass="5173">ASQRRRCSDQTLVISFTNLSLNDTGYTIISRNTHIFNIGNFRCHT</sequence>